<evidence type="ECO:0000313" key="2">
    <source>
        <dbReference type="Proteomes" id="UP000265566"/>
    </source>
</evidence>
<evidence type="ECO:0000313" key="1">
    <source>
        <dbReference type="EMBL" id="RHN52282.1"/>
    </source>
</evidence>
<accession>A0A396HG03</accession>
<organism evidence="1 2">
    <name type="scientific">Medicago truncatula</name>
    <name type="common">Barrel medic</name>
    <name type="synonym">Medicago tribuloides</name>
    <dbReference type="NCBI Taxonomy" id="3880"/>
    <lineage>
        <taxon>Eukaryota</taxon>
        <taxon>Viridiplantae</taxon>
        <taxon>Streptophyta</taxon>
        <taxon>Embryophyta</taxon>
        <taxon>Tracheophyta</taxon>
        <taxon>Spermatophyta</taxon>
        <taxon>Magnoliopsida</taxon>
        <taxon>eudicotyledons</taxon>
        <taxon>Gunneridae</taxon>
        <taxon>Pentapetalae</taxon>
        <taxon>rosids</taxon>
        <taxon>fabids</taxon>
        <taxon>Fabales</taxon>
        <taxon>Fabaceae</taxon>
        <taxon>Papilionoideae</taxon>
        <taxon>50 kb inversion clade</taxon>
        <taxon>NPAAA clade</taxon>
        <taxon>Hologalegina</taxon>
        <taxon>IRL clade</taxon>
        <taxon>Trifolieae</taxon>
        <taxon>Medicago</taxon>
    </lineage>
</organism>
<dbReference type="Gramene" id="rna36939">
    <property type="protein sequence ID" value="RHN52282.1"/>
    <property type="gene ID" value="gene36939"/>
</dbReference>
<dbReference type="EMBL" id="PSQE01000006">
    <property type="protein sequence ID" value="RHN52282.1"/>
    <property type="molecule type" value="Genomic_DNA"/>
</dbReference>
<comment type="caution">
    <text evidence="1">The sequence shown here is derived from an EMBL/GenBank/DDBJ whole genome shotgun (WGS) entry which is preliminary data.</text>
</comment>
<dbReference type="Proteomes" id="UP000265566">
    <property type="component" value="Chromosome 6"/>
</dbReference>
<reference evidence="2" key="1">
    <citation type="journal article" date="2018" name="Nat. Plants">
        <title>Whole-genome landscape of Medicago truncatula symbiotic genes.</title>
        <authorList>
            <person name="Pecrix Y."/>
            <person name="Staton S.E."/>
            <person name="Sallet E."/>
            <person name="Lelandais-Briere C."/>
            <person name="Moreau S."/>
            <person name="Carrere S."/>
            <person name="Blein T."/>
            <person name="Jardinaud M.F."/>
            <person name="Latrasse D."/>
            <person name="Zouine M."/>
            <person name="Zahm M."/>
            <person name="Kreplak J."/>
            <person name="Mayjonade B."/>
            <person name="Satge C."/>
            <person name="Perez M."/>
            <person name="Cauet S."/>
            <person name="Marande W."/>
            <person name="Chantry-Darmon C."/>
            <person name="Lopez-Roques C."/>
            <person name="Bouchez O."/>
            <person name="Berard A."/>
            <person name="Debelle F."/>
            <person name="Munos S."/>
            <person name="Bendahmane A."/>
            <person name="Berges H."/>
            <person name="Niebel A."/>
            <person name="Buitink J."/>
            <person name="Frugier F."/>
            <person name="Benhamed M."/>
            <person name="Crespi M."/>
            <person name="Gouzy J."/>
            <person name="Gamas P."/>
        </authorList>
    </citation>
    <scope>NUCLEOTIDE SEQUENCE [LARGE SCALE GENOMIC DNA]</scope>
    <source>
        <strain evidence="2">cv. Jemalong A17</strain>
    </source>
</reference>
<name>A0A396HG03_MEDTR</name>
<sequence>MGNHWTLLMILWHSGVLSKQILFLCHLLLYKLYQFFHSHDVIVSSE</sequence>
<gene>
    <name evidence="1" type="ORF">MtrunA17_Chr6g0478821</name>
</gene>
<protein>
    <submittedName>
        <fullName evidence="1">Uncharacterized protein</fullName>
    </submittedName>
</protein>
<proteinExistence type="predicted"/>
<dbReference type="AlphaFoldDB" id="A0A396HG03"/>